<dbReference type="Gene3D" id="2.40.128.140">
    <property type="entry name" value="Outer membrane protein"/>
    <property type="match status" value="1"/>
</dbReference>
<reference evidence="1 2" key="1">
    <citation type="submission" date="2020-05" db="EMBL/GenBank/DDBJ databases">
        <title>Gimesia benthica sp. nov., a novel planctomycete isolated from a deep-sea water sample of the Northwest Indian Ocean.</title>
        <authorList>
            <person name="Wang J."/>
            <person name="Ruan C."/>
            <person name="Song L."/>
            <person name="Zhu Y."/>
            <person name="Li A."/>
            <person name="Zheng X."/>
            <person name="Wang L."/>
            <person name="Lu Z."/>
            <person name="Huang Y."/>
            <person name="Du W."/>
            <person name="Zhou Y."/>
            <person name="Huang L."/>
            <person name="Dai X."/>
        </authorList>
    </citation>
    <scope>NUCLEOTIDE SEQUENCE [LARGE SCALE GENOMIC DNA]</scope>
    <source>
        <strain evidence="1 2">YYQ-30</strain>
    </source>
</reference>
<accession>A0A849L6H3</accession>
<keyword evidence="2" id="KW-1185">Reference proteome</keyword>
<evidence type="ECO:0000313" key="1">
    <source>
        <dbReference type="EMBL" id="NNU82045.1"/>
    </source>
</evidence>
<organism evidence="1 2">
    <name type="scientific">Halovulum dunhuangense</name>
    <dbReference type="NCBI Taxonomy" id="1505036"/>
    <lineage>
        <taxon>Bacteria</taxon>
        <taxon>Pseudomonadati</taxon>
        <taxon>Pseudomonadota</taxon>
        <taxon>Alphaproteobacteria</taxon>
        <taxon>Rhodobacterales</taxon>
        <taxon>Paracoccaceae</taxon>
        <taxon>Halovulum</taxon>
    </lineage>
</organism>
<gene>
    <name evidence="1" type="ORF">HMH01_16525</name>
</gene>
<dbReference type="EMBL" id="JABFBC010000004">
    <property type="protein sequence ID" value="NNU82045.1"/>
    <property type="molecule type" value="Genomic_DNA"/>
</dbReference>
<sequence length="307" mass="33693">MRILVHIKSAVAVLSIFLIPMQSLAEGESFSPRIAGHVTHLQNDALVFDGNDRWRTGSGSTSLFFETDARLYELRGRVEVITPWNAKHKPVDRAATGVFGIGLFAHENMGKNRVSYGLEYVRTSSKILGLQEFIHESLDSGGYSHERRQSETVPDESFISFKGELSREYRPTQYAVLRPYTSVQLGFDTHFRLGLEAVIGSSGFPLMSARDPVTGFSIPATPTRSAALGSGGAINLHLGADISFGHDDYTLNSGLVTPSPVRTRLRAGAQINTGRVVLFYGVALLSREFKEQKEAQMVGAASLNIRF</sequence>
<name>A0A849L6H3_9RHOB</name>
<dbReference type="Proteomes" id="UP000572377">
    <property type="component" value="Unassembled WGS sequence"/>
</dbReference>
<evidence type="ECO:0000313" key="2">
    <source>
        <dbReference type="Proteomes" id="UP000572377"/>
    </source>
</evidence>
<dbReference type="RefSeq" id="WP_171326907.1">
    <property type="nucleotide sequence ID" value="NZ_JABFBC010000004.1"/>
</dbReference>
<dbReference type="InterPro" id="IPR037107">
    <property type="entry name" value="Put_OMP_sf"/>
</dbReference>
<comment type="caution">
    <text evidence="1">The sequence shown here is derived from an EMBL/GenBank/DDBJ whole genome shotgun (WGS) entry which is preliminary data.</text>
</comment>
<proteinExistence type="predicted"/>
<dbReference type="AlphaFoldDB" id="A0A849L6H3"/>
<protein>
    <submittedName>
        <fullName evidence="1">DUF2219 family protein</fullName>
    </submittedName>
</protein>